<dbReference type="GeneID" id="54300465"/>
<gene>
    <name evidence="3" type="ORF">K452DRAFT_306201</name>
</gene>
<proteinExistence type="predicted"/>
<dbReference type="Proteomes" id="UP000799438">
    <property type="component" value="Unassembled WGS sequence"/>
</dbReference>
<feature type="chain" id="PRO_5025610821" evidence="2">
    <location>
        <begin position="20"/>
        <end position="139"/>
    </location>
</feature>
<accession>A0A6A6BME1</accession>
<feature type="signal peptide" evidence="2">
    <location>
        <begin position="1"/>
        <end position="19"/>
    </location>
</feature>
<dbReference type="RefSeq" id="XP_033401011.1">
    <property type="nucleotide sequence ID" value="XM_033542968.1"/>
</dbReference>
<protein>
    <submittedName>
        <fullName evidence="3">Uncharacterized protein</fullName>
    </submittedName>
</protein>
<keyword evidence="4" id="KW-1185">Reference proteome</keyword>
<reference evidence="3" key="1">
    <citation type="journal article" date="2020" name="Stud. Mycol.">
        <title>101 Dothideomycetes genomes: a test case for predicting lifestyles and emergence of pathogens.</title>
        <authorList>
            <person name="Haridas S."/>
            <person name="Albert R."/>
            <person name="Binder M."/>
            <person name="Bloem J."/>
            <person name="Labutti K."/>
            <person name="Salamov A."/>
            <person name="Andreopoulos B."/>
            <person name="Baker S."/>
            <person name="Barry K."/>
            <person name="Bills G."/>
            <person name="Bluhm B."/>
            <person name="Cannon C."/>
            <person name="Castanera R."/>
            <person name="Culley D."/>
            <person name="Daum C."/>
            <person name="Ezra D."/>
            <person name="Gonzalez J."/>
            <person name="Henrissat B."/>
            <person name="Kuo A."/>
            <person name="Liang C."/>
            <person name="Lipzen A."/>
            <person name="Lutzoni F."/>
            <person name="Magnuson J."/>
            <person name="Mondo S."/>
            <person name="Nolan M."/>
            <person name="Ohm R."/>
            <person name="Pangilinan J."/>
            <person name="Park H.-J."/>
            <person name="Ramirez L."/>
            <person name="Alfaro M."/>
            <person name="Sun H."/>
            <person name="Tritt A."/>
            <person name="Yoshinaga Y."/>
            <person name="Zwiers L.-H."/>
            <person name="Turgeon B."/>
            <person name="Goodwin S."/>
            <person name="Spatafora J."/>
            <person name="Crous P."/>
            <person name="Grigoriev I."/>
        </authorList>
    </citation>
    <scope>NUCLEOTIDE SEQUENCE</scope>
    <source>
        <strain evidence="3">CBS 121167</strain>
    </source>
</reference>
<sequence>MKSPTVLFTIALFAGIAASFPVAVVAITTEEAAENSASPLSVKDGLLPSTETAESPSWPQKLSPTPMAADEIIETPKSRAHNVISANISSGTALPPLGTIPDEVQPDGHIIQHHGKGHEKRRGQDQPKRQHTKTTIALE</sequence>
<evidence type="ECO:0000256" key="1">
    <source>
        <dbReference type="SAM" id="MobiDB-lite"/>
    </source>
</evidence>
<organism evidence="3 4">
    <name type="scientific">Aplosporella prunicola CBS 121167</name>
    <dbReference type="NCBI Taxonomy" id="1176127"/>
    <lineage>
        <taxon>Eukaryota</taxon>
        <taxon>Fungi</taxon>
        <taxon>Dikarya</taxon>
        <taxon>Ascomycota</taxon>
        <taxon>Pezizomycotina</taxon>
        <taxon>Dothideomycetes</taxon>
        <taxon>Dothideomycetes incertae sedis</taxon>
        <taxon>Botryosphaeriales</taxon>
        <taxon>Aplosporellaceae</taxon>
        <taxon>Aplosporella</taxon>
    </lineage>
</organism>
<feature type="region of interest" description="Disordered" evidence="1">
    <location>
        <begin position="33"/>
        <end position="139"/>
    </location>
</feature>
<keyword evidence="2" id="KW-0732">Signal</keyword>
<feature type="compositionally biased region" description="Basic residues" evidence="1">
    <location>
        <begin position="111"/>
        <end position="121"/>
    </location>
</feature>
<evidence type="ECO:0000313" key="4">
    <source>
        <dbReference type="Proteomes" id="UP000799438"/>
    </source>
</evidence>
<dbReference type="AlphaFoldDB" id="A0A6A6BME1"/>
<evidence type="ECO:0000256" key="2">
    <source>
        <dbReference type="SAM" id="SignalP"/>
    </source>
</evidence>
<evidence type="ECO:0000313" key="3">
    <source>
        <dbReference type="EMBL" id="KAF2145299.1"/>
    </source>
</evidence>
<name>A0A6A6BME1_9PEZI</name>
<feature type="compositionally biased region" description="Polar residues" evidence="1">
    <location>
        <begin position="49"/>
        <end position="63"/>
    </location>
</feature>
<dbReference type="EMBL" id="ML995478">
    <property type="protein sequence ID" value="KAF2145299.1"/>
    <property type="molecule type" value="Genomic_DNA"/>
</dbReference>